<dbReference type="RefSeq" id="WP_214173503.1">
    <property type="nucleotide sequence ID" value="NZ_JAHCVK010000001.1"/>
</dbReference>
<dbReference type="SMART" id="SM00729">
    <property type="entry name" value="Elp3"/>
    <property type="match status" value="1"/>
</dbReference>
<gene>
    <name evidence="3" type="ORF">KI810_00335</name>
</gene>
<dbReference type="InterPro" id="IPR007197">
    <property type="entry name" value="rSAM"/>
</dbReference>
<keyword evidence="4" id="KW-1185">Reference proteome</keyword>
<feature type="region of interest" description="Disordered" evidence="1">
    <location>
        <begin position="606"/>
        <end position="626"/>
    </location>
</feature>
<sequence length="837" mass="93797">MLNDDLLEIEKPARYMGGEMGGVRKERPDIRFALAFPDVYEVGMSHLGLQILYGILNGVPWLAAERAYAPWPDREEQLRTEKSPLATLESGTPLGATDIIGFTLQYELSYTNILNMLELADIPLLAAERDTSWPLVIAGGPCAGNPEPLADFFDAFLLGDGEEASLEIAEAVRRWKLDGSDNKAALLDALSKIEGVYVPSFFTVSYGKNGQVAAIDPLKQGYDRVKRRILSDLEAAPYPTAPVIPFLKTVHDRVSLEIARGCTRGCRFCQAGYLYRPVRERSPRRILELVEATLRNTGYDEISLLSLSTGDYGCIAPLLKELMATYAEQRIAVSFPSLRVGSLTQELVEEVKKVRKTGFTLAPEAGSERLRLVINKGITEDDLLQNAAEVYRAGWRLIKLYFMIGLPTETMDDVLGIAELAKKVKQQGKLSGHGGEVNVAVSSFVPKPHTPFQWEPQISYEEILTKQEFLRMELKRRKLNFKWQDAPLTVMEGVFARGDRRLGKVLLEARRLGCRFDGWGEHFSFPRWQEAFRNCGIDPRFYLRRRDPAEILPWDHLECGVAKGFLLRELANAMADDAAYTPDCRTGACTVCGVCDFDRVAMRLNPPGTSEAGTPEPQETPVPAETPPTRIRIRFSKTGPMRFLSHLEMLTLFTRAVGRSRVPIRYSQGFHPHPKFSFATALSVGVESWAEYLDMELAEPWSADKVKDALNSVLPAGVEILESAEIPLNSTSLSVIMDKVRYRVTLPGERDLDLPARVASFLAREHHPYHREKKGKSQDFDLRTELHDLRTTDGKLEMVVGRGKPLEFTAVITGLSPEELKGTRIEKLEVFFNNSPF</sequence>
<evidence type="ECO:0000256" key="1">
    <source>
        <dbReference type="SAM" id="MobiDB-lite"/>
    </source>
</evidence>
<dbReference type="Pfam" id="PF04055">
    <property type="entry name" value="Radical_SAM"/>
    <property type="match status" value="1"/>
</dbReference>
<evidence type="ECO:0000313" key="4">
    <source>
        <dbReference type="Proteomes" id="UP000756860"/>
    </source>
</evidence>
<dbReference type="InterPro" id="IPR006638">
    <property type="entry name" value="Elp3/MiaA/NifB-like_rSAM"/>
</dbReference>
<evidence type="ECO:0000313" key="3">
    <source>
        <dbReference type="EMBL" id="MBT0651489.1"/>
    </source>
</evidence>
<dbReference type="Gene3D" id="3.80.30.20">
    <property type="entry name" value="tm_1862 like domain"/>
    <property type="match status" value="1"/>
</dbReference>
<dbReference type="PROSITE" id="PS51918">
    <property type="entry name" value="RADICAL_SAM"/>
    <property type="match status" value="1"/>
</dbReference>
<dbReference type="InterPro" id="IPR018768">
    <property type="entry name" value="DUF2344"/>
</dbReference>
<dbReference type="InterPro" id="IPR023404">
    <property type="entry name" value="rSAM_horseshoe"/>
</dbReference>
<dbReference type="CDD" id="cd01335">
    <property type="entry name" value="Radical_SAM"/>
    <property type="match status" value="1"/>
</dbReference>
<organism evidence="3 4">
    <name type="scientific">Geomobilimonas luticola</name>
    <dbReference type="NCBI Taxonomy" id="1114878"/>
    <lineage>
        <taxon>Bacteria</taxon>
        <taxon>Pseudomonadati</taxon>
        <taxon>Thermodesulfobacteriota</taxon>
        <taxon>Desulfuromonadia</taxon>
        <taxon>Geobacterales</taxon>
        <taxon>Geobacteraceae</taxon>
        <taxon>Geomobilimonas</taxon>
    </lineage>
</organism>
<dbReference type="SFLD" id="SFLDS00029">
    <property type="entry name" value="Radical_SAM"/>
    <property type="match status" value="1"/>
</dbReference>
<dbReference type="PANTHER" id="PTHR42731:SF1">
    <property type="entry name" value="RADICAL SAM DOMAIN PROTEIN"/>
    <property type="match status" value="1"/>
</dbReference>
<dbReference type="Pfam" id="PF10105">
    <property type="entry name" value="DUF2344"/>
    <property type="match status" value="1"/>
</dbReference>
<dbReference type="SFLD" id="SFLDG01082">
    <property type="entry name" value="B12-binding_domain_containing"/>
    <property type="match status" value="1"/>
</dbReference>
<accession>A0ABS5S800</accession>
<dbReference type="EMBL" id="JAHCVK010000001">
    <property type="protein sequence ID" value="MBT0651489.1"/>
    <property type="molecule type" value="Genomic_DNA"/>
</dbReference>
<dbReference type="NCBIfam" id="TIGR03936">
    <property type="entry name" value="sam_1_link_chp"/>
    <property type="match status" value="1"/>
</dbReference>
<protein>
    <submittedName>
        <fullName evidence="3">TIGR03960 family B12-binding radical SAM protein</fullName>
    </submittedName>
</protein>
<dbReference type="PANTHER" id="PTHR42731">
    <property type="entry name" value="SLL1084 PROTEIN"/>
    <property type="match status" value="1"/>
</dbReference>
<evidence type="ECO:0000259" key="2">
    <source>
        <dbReference type="PROSITE" id="PS51918"/>
    </source>
</evidence>
<dbReference type="SUPFAM" id="SSF102114">
    <property type="entry name" value="Radical SAM enzymes"/>
    <property type="match status" value="1"/>
</dbReference>
<feature type="domain" description="Radical SAM core" evidence="2">
    <location>
        <begin position="248"/>
        <end position="482"/>
    </location>
</feature>
<proteinExistence type="predicted"/>
<comment type="caution">
    <text evidence="3">The sequence shown here is derived from an EMBL/GenBank/DDBJ whole genome shotgun (WGS) entry which is preliminary data.</text>
</comment>
<dbReference type="Proteomes" id="UP000756860">
    <property type="component" value="Unassembled WGS sequence"/>
</dbReference>
<dbReference type="Pfam" id="PF19864">
    <property type="entry name" value="Radical_SAM_N2"/>
    <property type="match status" value="1"/>
</dbReference>
<reference evidence="3 4" key="1">
    <citation type="submission" date="2021-05" db="EMBL/GenBank/DDBJ databases">
        <title>The draft genome of Geobacter luticola JCM 17780.</title>
        <authorList>
            <person name="Xu Z."/>
            <person name="Masuda Y."/>
            <person name="Itoh H."/>
            <person name="Senoo K."/>
        </authorList>
    </citation>
    <scope>NUCLEOTIDE SEQUENCE [LARGE SCALE GENOMIC DNA]</scope>
    <source>
        <strain evidence="3 4">JCM 17780</strain>
    </source>
</reference>
<dbReference type="InterPro" id="IPR023862">
    <property type="entry name" value="CHP03960_rSAM"/>
</dbReference>
<dbReference type="InterPro" id="IPR058240">
    <property type="entry name" value="rSAM_sf"/>
</dbReference>
<dbReference type="NCBIfam" id="TIGR03960">
    <property type="entry name" value="rSAM_fuse_unch"/>
    <property type="match status" value="1"/>
</dbReference>
<name>A0ABS5S800_9BACT</name>
<dbReference type="InterPro" id="IPR045784">
    <property type="entry name" value="Radical_SAM_N2"/>
</dbReference>